<evidence type="ECO:0000256" key="10">
    <source>
        <dbReference type="ARBA" id="ARBA00022960"/>
    </source>
</evidence>
<comment type="caution">
    <text evidence="16">Lacks conserved residue(s) required for the propagation of feature annotation.</text>
</comment>
<comment type="pathway">
    <text evidence="4 16">Cell wall biogenesis; peptidoglycan biosynthesis.</text>
</comment>
<evidence type="ECO:0000256" key="4">
    <source>
        <dbReference type="ARBA" id="ARBA00004752"/>
    </source>
</evidence>
<dbReference type="EC" id="1.3.1.98" evidence="16"/>
<sequence length="298" mass="32169">MEKRYSYLLDRLAGMPYAAPFSFQKNTTVGIGGEAPLALYPESEDRLTAVLGVLSETHIPYVMLGRGSNVLVSDSGFSGVVVSTSRVGLIRTRGEILYAECGAGLEKVLAAAKRNGLGGISFLCGIPASVGGALYMNAGVKSGYIGDRVHSVTVFSAGEKKEFTAEECGFSYKHTRFMEEPCVILSARLRLVRYSAEKSEAEYAEYKRARGHLPKGRSMGCVFKNPQGFSAGLLLERAGMKGESCGGAVVSDKHANFIINRGGATAQDVVSLIKRMKNRVFSETGIELMEEIRYIGDF</sequence>
<comment type="cofactor">
    <cofactor evidence="1 16">
        <name>FAD</name>
        <dbReference type="ChEBI" id="CHEBI:57692"/>
    </cofactor>
</comment>
<feature type="active site" evidence="16">
    <location>
        <position position="291"/>
    </location>
</feature>
<dbReference type="PANTHER" id="PTHR21071:SF4">
    <property type="entry name" value="UDP-N-ACETYLENOLPYRUVOYLGLUCOSAMINE REDUCTASE"/>
    <property type="match status" value="1"/>
</dbReference>
<evidence type="ECO:0000256" key="16">
    <source>
        <dbReference type="HAMAP-Rule" id="MF_00037"/>
    </source>
</evidence>
<comment type="similarity">
    <text evidence="16">Belongs to the MurB family.</text>
</comment>
<dbReference type="GO" id="GO:0051301">
    <property type="term" value="P:cell division"/>
    <property type="evidence" value="ECO:0007669"/>
    <property type="project" value="UniProtKB-KW"/>
</dbReference>
<reference evidence="18" key="1">
    <citation type="journal article" date="2021" name="PeerJ">
        <title>Extensive microbial diversity within the chicken gut microbiome revealed by metagenomics and culture.</title>
        <authorList>
            <person name="Gilroy R."/>
            <person name="Ravi A."/>
            <person name="Getino M."/>
            <person name="Pursley I."/>
            <person name="Horton D.L."/>
            <person name="Alikhan N.F."/>
            <person name="Baker D."/>
            <person name="Gharbi K."/>
            <person name="Hall N."/>
            <person name="Watson M."/>
            <person name="Adriaenssens E.M."/>
            <person name="Foster-Nyarko E."/>
            <person name="Jarju S."/>
            <person name="Secka A."/>
            <person name="Antonio M."/>
            <person name="Oren A."/>
            <person name="Chaudhuri R.R."/>
            <person name="La Ragione R."/>
            <person name="Hildebrand F."/>
            <person name="Pallen M.J."/>
        </authorList>
    </citation>
    <scope>NUCLEOTIDE SEQUENCE</scope>
    <source>
        <strain evidence="18">1345</strain>
    </source>
</reference>
<reference evidence="18" key="2">
    <citation type="submission" date="2021-04" db="EMBL/GenBank/DDBJ databases">
        <authorList>
            <person name="Gilroy R."/>
        </authorList>
    </citation>
    <scope>NUCLEOTIDE SEQUENCE</scope>
    <source>
        <strain evidence="18">1345</strain>
    </source>
</reference>
<dbReference type="GO" id="GO:0008360">
    <property type="term" value="P:regulation of cell shape"/>
    <property type="evidence" value="ECO:0007669"/>
    <property type="project" value="UniProtKB-KW"/>
</dbReference>
<dbReference type="InterPro" id="IPR016169">
    <property type="entry name" value="FAD-bd_PCMH_sub2"/>
</dbReference>
<dbReference type="GO" id="GO:0008762">
    <property type="term" value="F:UDP-N-acetylmuramate dehydrogenase activity"/>
    <property type="evidence" value="ECO:0007669"/>
    <property type="project" value="UniProtKB-UniRule"/>
</dbReference>
<evidence type="ECO:0000256" key="5">
    <source>
        <dbReference type="ARBA" id="ARBA00022490"/>
    </source>
</evidence>
<keyword evidence="10 16" id="KW-0133">Cell shape</keyword>
<evidence type="ECO:0000313" key="19">
    <source>
        <dbReference type="Proteomes" id="UP000886750"/>
    </source>
</evidence>
<dbReference type="SUPFAM" id="SSF56176">
    <property type="entry name" value="FAD-binding/transporter-associated domain-like"/>
    <property type="match status" value="1"/>
</dbReference>
<keyword evidence="9 16" id="KW-0521">NADP</keyword>
<comment type="function">
    <text evidence="2 16">Cell wall formation.</text>
</comment>
<evidence type="ECO:0000256" key="14">
    <source>
        <dbReference type="ARBA" id="ARBA00023316"/>
    </source>
</evidence>
<dbReference type="Gene3D" id="3.90.78.10">
    <property type="entry name" value="UDP-N-acetylenolpyruvoylglucosamine reductase, C-terminal domain"/>
    <property type="match status" value="1"/>
</dbReference>
<keyword evidence="8 16" id="KW-0274">FAD</keyword>
<evidence type="ECO:0000256" key="1">
    <source>
        <dbReference type="ARBA" id="ARBA00001974"/>
    </source>
</evidence>
<keyword evidence="14 16" id="KW-0961">Cell wall biogenesis/degradation</keyword>
<feature type="active site" description="Proton donor" evidence="16">
    <location>
        <position position="221"/>
    </location>
</feature>
<dbReference type="PROSITE" id="PS51387">
    <property type="entry name" value="FAD_PCMH"/>
    <property type="match status" value="1"/>
</dbReference>
<dbReference type="GO" id="GO:0005829">
    <property type="term" value="C:cytosol"/>
    <property type="evidence" value="ECO:0007669"/>
    <property type="project" value="TreeGrafter"/>
</dbReference>
<dbReference type="InterPro" id="IPR036635">
    <property type="entry name" value="MurB_C_sf"/>
</dbReference>
<evidence type="ECO:0000256" key="9">
    <source>
        <dbReference type="ARBA" id="ARBA00022857"/>
    </source>
</evidence>
<evidence type="ECO:0000256" key="6">
    <source>
        <dbReference type="ARBA" id="ARBA00022618"/>
    </source>
</evidence>
<dbReference type="NCBIfam" id="TIGR00179">
    <property type="entry name" value="murB"/>
    <property type="match status" value="1"/>
</dbReference>
<dbReference type="AlphaFoldDB" id="A0A9D1ZV32"/>
<evidence type="ECO:0000256" key="15">
    <source>
        <dbReference type="ARBA" id="ARBA00048914"/>
    </source>
</evidence>
<name>A0A9D1ZV32_9FIRM</name>
<dbReference type="GO" id="GO:0071555">
    <property type="term" value="P:cell wall organization"/>
    <property type="evidence" value="ECO:0007669"/>
    <property type="project" value="UniProtKB-KW"/>
</dbReference>
<evidence type="ECO:0000256" key="12">
    <source>
        <dbReference type="ARBA" id="ARBA00023002"/>
    </source>
</evidence>
<keyword evidence="7 16" id="KW-0285">Flavoprotein</keyword>
<dbReference type="Gene3D" id="3.30.465.10">
    <property type="match status" value="1"/>
</dbReference>
<keyword evidence="5 16" id="KW-0963">Cytoplasm</keyword>
<comment type="subcellular location">
    <subcellularLocation>
        <location evidence="3 16">Cytoplasm</location>
    </subcellularLocation>
</comment>
<evidence type="ECO:0000256" key="7">
    <source>
        <dbReference type="ARBA" id="ARBA00022630"/>
    </source>
</evidence>
<dbReference type="InterPro" id="IPR011601">
    <property type="entry name" value="MurB_C"/>
</dbReference>
<dbReference type="InterPro" id="IPR006094">
    <property type="entry name" value="Oxid_FAD_bind_N"/>
</dbReference>
<dbReference type="HAMAP" id="MF_00037">
    <property type="entry name" value="MurB"/>
    <property type="match status" value="1"/>
</dbReference>
<dbReference type="Gene3D" id="3.30.43.10">
    <property type="entry name" value="Uridine Diphospho-n-acetylenolpyruvylglucosamine Reductase, domain 2"/>
    <property type="match status" value="1"/>
</dbReference>
<keyword evidence="6 16" id="KW-0132">Cell division</keyword>
<gene>
    <name evidence="16 18" type="primary">murB</name>
    <name evidence="18" type="ORF">H9729_03440</name>
</gene>
<evidence type="ECO:0000313" key="18">
    <source>
        <dbReference type="EMBL" id="HIY96717.1"/>
    </source>
</evidence>
<dbReference type="PANTHER" id="PTHR21071">
    <property type="entry name" value="UDP-N-ACETYLENOLPYRUVOYLGLUCOSAMINE REDUCTASE"/>
    <property type="match status" value="1"/>
</dbReference>
<evidence type="ECO:0000256" key="2">
    <source>
        <dbReference type="ARBA" id="ARBA00003921"/>
    </source>
</evidence>
<evidence type="ECO:0000256" key="13">
    <source>
        <dbReference type="ARBA" id="ARBA00023306"/>
    </source>
</evidence>
<keyword evidence="11 16" id="KW-0573">Peptidoglycan synthesis</keyword>
<comment type="catalytic activity">
    <reaction evidence="15 16">
        <text>UDP-N-acetyl-alpha-D-muramate + NADP(+) = UDP-N-acetyl-3-O-(1-carboxyvinyl)-alpha-D-glucosamine + NADPH + H(+)</text>
        <dbReference type="Rhea" id="RHEA:12248"/>
        <dbReference type="ChEBI" id="CHEBI:15378"/>
        <dbReference type="ChEBI" id="CHEBI:57783"/>
        <dbReference type="ChEBI" id="CHEBI:58349"/>
        <dbReference type="ChEBI" id="CHEBI:68483"/>
        <dbReference type="ChEBI" id="CHEBI:70757"/>
        <dbReference type="EC" id="1.3.1.98"/>
    </reaction>
</comment>
<evidence type="ECO:0000256" key="8">
    <source>
        <dbReference type="ARBA" id="ARBA00022827"/>
    </source>
</evidence>
<dbReference type="Pfam" id="PF01565">
    <property type="entry name" value="FAD_binding_4"/>
    <property type="match status" value="1"/>
</dbReference>
<protein>
    <recommendedName>
        <fullName evidence="16">UDP-N-acetylenolpyruvoylglucosamine reductase</fullName>
        <ecNumber evidence="16">1.3.1.98</ecNumber>
    </recommendedName>
    <alternativeName>
        <fullName evidence="16">UDP-N-acetylmuramate dehydrogenase</fullName>
    </alternativeName>
</protein>
<keyword evidence="12 16" id="KW-0560">Oxidoreductase</keyword>
<evidence type="ECO:0000259" key="17">
    <source>
        <dbReference type="PROSITE" id="PS51387"/>
    </source>
</evidence>
<dbReference type="GO" id="GO:0009252">
    <property type="term" value="P:peptidoglycan biosynthetic process"/>
    <property type="evidence" value="ECO:0007669"/>
    <property type="project" value="UniProtKB-UniRule"/>
</dbReference>
<evidence type="ECO:0000256" key="3">
    <source>
        <dbReference type="ARBA" id="ARBA00004496"/>
    </source>
</evidence>
<dbReference type="InterPro" id="IPR016166">
    <property type="entry name" value="FAD-bd_PCMH"/>
</dbReference>
<accession>A0A9D1ZV32</accession>
<organism evidence="18 19">
    <name type="scientific">Candidatus Borkfalkia excrementigallinarum</name>
    <dbReference type="NCBI Taxonomy" id="2838506"/>
    <lineage>
        <taxon>Bacteria</taxon>
        <taxon>Bacillati</taxon>
        <taxon>Bacillota</taxon>
        <taxon>Clostridia</taxon>
        <taxon>Christensenellales</taxon>
        <taxon>Christensenellaceae</taxon>
        <taxon>Candidatus Borkfalkia</taxon>
    </lineage>
</organism>
<comment type="caution">
    <text evidence="18">The sequence shown here is derived from an EMBL/GenBank/DDBJ whole genome shotgun (WGS) entry which is preliminary data.</text>
</comment>
<dbReference type="InterPro" id="IPR036318">
    <property type="entry name" value="FAD-bd_PCMH-like_sf"/>
</dbReference>
<dbReference type="Proteomes" id="UP000886750">
    <property type="component" value="Unassembled WGS sequence"/>
</dbReference>
<dbReference type="Pfam" id="PF02873">
    <property type="entry name" value="MurB_C"/>
    <property type="match status" value="1"/>
</dbReference>
<evidence type="ECO:0000256" key="11">
    <source>
        <dbReference type="ARBA" id="ARBA00022984"/>
    </source>
</evidence>
<proteinExistence type="inferred from homology"/>
<keyword evidence="13 16" id="KW-0131">Cell cycle</keyword>
<dbReference type="SUPFAM" id="SSF56194">
    <property type="entry name" value="Uridine diphospho-N-Acetylenolpyruvylglucosamine reductase, MurB, C-terminal domain"/>
    <property type="match status" value="1"/>
</dbReference>
<feature type="domain" description="FAD-binding PCMH-type" evidence="17">
    <location>
        <begin position="31"/>
        <end position="194"/>
    </location>
</feature>
<dbReference type="InterPro" id="IPR016167">
    <property type="entry name" value="FAD-bd_PCMH_sub1"/>
</dbReference>
<dbReference type="EMBL" id="DXCQ01000028">
    <property type="protein sequence ID" value="HIY96717.1"/>
    <property type="molecule type" value="Genomic_DNA"/>
</dbReference>
<dbReference type="GO" id="GO:0071949">
    <property type="term" value="F:FAD binding"/>
    <property type="evidence" value="ECO:0007669"/>
    <property type="project" value="InterPro"/>
</dbReference>
<dbReference type="NCBIfam" id="NF010480">
    <property type="entry name" value="PRK13905.1"/>
    <property type="match status" value="1"/>
</dbReference>
<dbReference type="InterPro" id="IPR003170">
    <property type="entry name" value="MurB"/>
</dbReference>